<dbReference type="Proteomes" id="UP000216004">
    <property type="component" value="Unassembled WGS sequence"/>
</dbReference>
<organism evidence="1 2">
    <name type="scientific">Bombiscardovia coagulans</name>
    <dbReference type="NCBI Taxonomy" id="686666"/>
    <lineage>
        <taxon>Bacteria</taxon>
        <taxon>Bacillati</taxon>
        <taxon>Actinomycetota</taxon>
        <taxon>Actinomycetes</taxon>
        <taxon>Bifidobacteriales</taxon>
        <taxon>Bifidobacteriaceae</taxon>
        <taxon>Bombiscardovia</taxon>
    </lineage>
</organism>
<comment type="caution">
    <text evidence="1">The sequence shown here is derived from an EMBL/GenBank/DDBJ whole genome shotgun (WGS) entry which is preliminary data.</text>
</comment>
<protein>
    <submittedName>
        <fullName evidence="1">Uncharacterized protein</fullName>
    </submittedName>
</protein>
<dbReference type="AlphaFoldDB" id="A0A261ESU3"/>
<dbReference type="RefSeq" id="WP_094722455.1">
    <property type="nucleotide sequence ID" value="NZ_MWWS01000004.1"/>
</dbReference>
<evidence type="ECO:0000313" key="1">
    <source>
        <dbReference type="EMBL" id="OZG49895.1"/>
    </source>
</evidence>
<dbReference type="EMBL" id="MWWS01000004">
    <property type="protein sequence ID" value="OZG49895.1"/>
    <property type="molecule type" value="Genomic_DNA"/>
</dbReference>
<keyword evidence="2" id="KW-1185">Reference proteome</keyword>
<accession>A0A261ESU3</accession>
<proteinExistence type="predicted"/>
<name>A0A261ESU3_9BIFI</name>
<reference evidence="1 2" key="1">
    <citation type="journal article" date="2017" name="BMC Genomics">
        <title>Comparative genomic and phylogenomic analyses of the Bifidobacteriaceae family.</title>
        <authorList>
            <person name="Lugli G.A."/>
            <person name="Milani C."/>
            <person name="Turroni F."/>
            <person name="Duranti S."/>
            <person name="Mancabelli L."/>
            <person name="Mangifesta M."/>
            <person name="Ferrario C."/>
            <person name="Modesto M."/>
            <person name="Mattarelli P."/>
            <person name="Jiri K."/>
            <person name="van Sinderen D."/>
            <person name="Ventura M."/>
        </authorList>
    </citation>
    <scope>NUCLEOTIDE SEQUENCE [LARGE SCALE GENOMIC DNA]</scope>
    <source>
        <strain evidence="1 2">DSM 22924</strain>
    </source>
</reference>
<gene>
    <name evidence="1" type="ORF">BOCO_0412</name>
</gene>
<sequence>MSETEYEVDRATGETWHSHGEGAAISHEIWADDPALPSLNVTKTGGMLCVELYTEHGSMNTSISVTNTRRLAQWILEHTSEEEA</sequence>
<evidence type="ECO:0000313" key="2">
    <source>
        <dbReference type="Proteomes" id="UP000216004"/>
    </source>
</evidence>